<name>A0A2P5WYK7_GOSBA</name>
<dbReference type="AlphaFoldDB" id="A0A2P5WYK7"/>
<dbReference type="EMBL" id="KZ666106">
    <property type="protein sequence ID" value="PPR96176.1"/>
    <property type="molecule type" value="Genomic_DNA"/>
</dbReference>
<proteinExistence type="predicted"/>
<evidence type="ECO:0000313" key="1">
    <source>
        <dbReference type="EMBL" id="PPR96176.1"/>
    </source>
</evidence>
<gene>
    <name evidence="1" type="ORF">GOBAR_AA24493</name>
</gene>
<protein>
    <submittedName>
        <fullName evidence="1">Uncharacterized protein</fullName>
    </submittedName>
</protein>
<accession>A0A2P5WYK7</accession>
<organism evidence="1 2">
    <name type="scientific">Gossypium barbadense</name>
    <name type="common">Sea Island cotton</name>
    <name type="synonym">Hibiscus barbadensis</name>
    <dbReference type="NCBI Taxonomy" id="3634"/>
    <lineage>
        <taxon>Eukaryota</taxon>
        <taxon>Viridiplantae</taxon>
        <taxon>Streptophyta</taxon>
        <taxon>Embryophyta</taxon>
        <taxon>Tracheophyta</taxon>
        <taxon>Spermatophyta</taxon>
        <taxon>Magnoliopsida</taxon>
        <taxon>eudicotyledons</taxon>
        <taxon>Gunneridae</taxon>
        <taxon>Pentapetalae</taxon>
        <taxon>rosids</taxon>
        <taxon>malvids</taxon>
        <taxon>Malvales</taxon>
        <taxon>Malvaceae</taxon>
        <taxon>Malvoideae</taxon>
        <taxon>Gossypium</taxon>
    </lineage>
</organism>
<sequence>MSPQGISSMLHMRMIEHRCGVDLPQYRLVQSAEEEEYRLSHHPSIVQFMQQLHTLTSLSALLDLSSSVFSALITLMLLYIRFELETPLEKVLHNCHVLPDHHDNLFVGHCGCGTQPLPPPEYPPPI</sequence>
<reference evidence="1 2" key="1">
    <citation type="submission" date="2015-01" db="EMBL/GenBank/DDBJ databases">
        <title>Genome of allotetraploid Gossypium barbadense reveals genomic plasticity and fiber elongation in cotton evolution.</title>
        <authorList>
            <person name="Chen X."/>
            <person name="Liu X."/>
            <person name="Zhao B."/>
            <person name="Zheng H."/>
            <person name="Hu Y."/>
            <person name="Lu G."/>
            <person name="Yang C."/>
            <person name="Chen J."/>
            <person name="Shan C."/>
            <person name="Zhang L."/>
            <person name="Zhou Y."/>
            <person name="Wang L."/>
            <person name="Guo W."/>
            <person name="Bai Y."/>
            <person name="Ruan J."/>
            <person name="Shangguan X."/>
            <person name="Mao Y."/>
            <person name="Jiang J."/>
            <person name="Zhu Y."/>
            <person name="Lei J."/>
            <person name="Kang H."/>
            <person name="Chen S."/>
            <person name="He X."/>
            <person name="Wang R."/>
            <person name="Wang Y."/>
            <person name="Chen J."/>
            <person name="Wang L."/>
            <person name="Yu S."/>
            <person name="Wang B."/>
            <person name="Wei J."/>
            <person name="Song S."/>
            <person name="Lu X."/>
            <person name="Gao Z."/>
            <person name="Gu W."/>
            <person name="Deng X."/>
            <person name="Ma D."/>
            <person name="Wang S."/>
            <person name="Liang W."/>
            <person name="Fang L."/>
            <person name="Cai C."/>
            <person name="Zhu X."/>
            <person name="Zhou B."/>
            <person name="Zhang Y."/>
            <person name="Chen Z."/>
            <person name="Xu S."/>
            <person name="Zhu R."/>
            <person name="Wang S."/>
            <person name="Zhang T."/>
            <person name="Zhao G."/>
        </authorList>
    </citation>
    <scope>NUCLEOTIDE SEQUENCE [LARGE SCALE GENOMIC DNA]</scope>
    <source>
        <strain evidence="2">cv. Xinhai21</strain>
        <tissue evidence="1">Leaf</tissue>
    </source>
</reference>
<dbReference type="Proteomes" id="UP000239757">
    <property type="component" value="Unassembled WGS sequence"/>
</dbReference>
<evidence type="ECO:0000313" key="2">
    <source>
        <dbReference type="Proteomes" id="UP000239757"/>
    </source>
</evidence>